<sequence length="122" mass="14219">MTESESSFNLTCFDDDFDKHTEEINEYYEYLETHDFIELNWKCPGRKTPQKAEDIPKVETPTKELQHSKNMEFDFEDELPEPSTTKFGTPNRTPKATSASKKKTTTFSQIMDKMKKSHGTPK</sequence>
<feature type="compositionally biased region" description="Polar residues" evidence="1">
    <location>
        <begin position="82"/>
        <end position="94"/>
    </location>
</feature>
<dbReference type="Proteomes" id="UP000183832">
    <property type="component" value="Unassembled WGS sequence"/>
</dbReference>
<feature type="compositionally biased region" description="Basic and acidic residues" evidence="1">
    <location>
        <begin position="50"/>
        <end position="72"/>
    </location>
</feature>
<feature type="region of interest" description="Disordered" evidence="1">
    <location>
        <begin position="47"/>
        <end position="122"/>
    </location>
</feature>
<evidence type="ECO:0000313" key="3">
    <source>
        <dbReference type="Proteomes" id="UP000183832"/>
    </source>
</evidence>
<dbReference type="EMBL" id="CVRI01000003">
    <property type="protein sequence ID" value="CRK87077.1"/>
    <property type="molecule type" value="Genomic_DNA"/>
</dbReference>
<evidence type="ECO:0000313" key="2">
    <source>
        <dbReference type="EMBL" id="CRK87077.1"/>
    </source>
</evidence>
<keyword evidence="3" id="KW-1185">Reference proteome</keyword>
<dbReference type="AlphaFoldDB" id="A0A1J1HGB8"/>
<dbReference type="STRING" id="568069.A0A1J1HGB8"/>
<dbReference type="OrthoDB" id="10067843at2759"/>
<dbReference type="Pfam" id="PF15364">
    <property type="entry name" value="PAXIP1_C"/>
    <property type="match status" value="1"/>
</dbReference>
<name>A0A1J1HGB8_9DIPT</name>
<dbReference type="InterPro" id="IPR028213">
    <property type="entry name" value="PA1"/>
</dbReference>
<organism evidence="2 3">
    <name type="scientific">Clunio marinus</name>
    <dbReference type="NCBI Taxonomy" id="568069"/>
    <lineage>
        <taxon>Eukaryota</taxon>
        <taxon>Metazoa</taxon>
        <taxon>Ecdysozoa</taxon>
        <taxon>Arthropoda</taxon>
        <taxon>Hexapoda</taxon>
        <taxon>Insecta</taxon>
        <taxon>Pterygota</taxon>
        <taxon>Neoptera</taxon>
        <taxon>Endopterygota</taxon>
        <taxon>Diptera</taxon>
        <taxon>Nematocera</taxon>
        <taxon>Chironomoidea</taxon>
        <taxon>Chironomidae</taxon>
        <taxon>Clunio</taxon>
    </lineage>
</organism>
<proteinExistence type="predicted"/>
<protein>
    <submittedName>
        <fullName evidence="2">CLUMA_CG000860, isoform A</fullName>
    </submittedName>
</protein>
<accession>A0A1J1HGB8</accession>
<evidence type="ECO:0000256" key="1">
    <source>
        <dbReference type="SAM" id="MobiDB-lite"/>
    </source>
</evidence>
<reference evidence="2 3" key="1">
    <citation type="submission" date="2015-04" db="EMBL/GenBank/DDBJ databases">
        <authorList>
            <person name="Syromyatnikov M.Y."/>
            <person name="Popov V.N."/>
        </authorList>
    </citation>
    <scope>NUCLEOTIDE SEQUENCE [LARGE SCALE GENOMIC DNA]</scope>
</reference>
<gene>
    <name evidence="2" type="ORF">CLUMA_CG000860</name>
</gene>